<evidence type="ECO:0000313" key="2">
    <source>
        <dbReference type="EMBL" id="RZB90543.1"/>
    </source>
</evidence>
<dbReference type="EMBL" id="QZWG01000009">
    <property type="protein sequence ID" value="RZB90543.1"/>
    <property type="molecule type" value="Genomic_DNA"/>
</dbReference>
<sequence>MSSDDKGRNVMSSDGKGRNAMSSDGLIPNSQQLKNPTILKSVAATSPTFNIAMAPPQADLRKIGAEGFALIDKFYGPARRNSVNDAFHGRRGDRCWVVYNVSNDVMEDSAAIGMEATTGHFAAKSAMNYPKAGKPEIRYWGRPLKF</sequence>
<reference evidence="2 3" key="1">
    <citation type="submission" date="2018-09" db="EMBL/GenBank/DDBJ databases">
        <title>A high-quality reference genome of wild soybean provides a powerful tool to mine soybean genomes.</title>
        <authorList>
            <person name="Xie M."/>
            <person name="Chung C.Y.L."/>
            <person name="Li M.-W."/>
            <person name="Wong F.-L."/>
            <person name="Chan T.-F."/>
            <person name="Lam H.-M."/>
        </authorList>
    </citation>
    <scope>NUCLEOTIDE SEQUENCE [LARGE SCALE GENOMIC DNA]</scope>
    <source>
        <strain evidence="3">cv. W05</strain>
        <tissue evidence="2">Hypocotyl of etiolated seedlings</tissue>
    </source>
</reference>
<gene>
    <name evidence="2" type="ORF">D0Y65_023144</name>
</gene>
<accession>A0A445IWK7</accession>
<keyword evidence="3" id="KW-1185">Reference proteome</keyword>
<dbReference type="AlphaFoldDB" id="A0A445IWK7"/>
<dbReference type="Proteomes" id="UP000289340">
    <property type="component" value="Chromosome 9"/>
</dbReference>
<organism evidence="2 3">
    <name type="scientific">Glycine soja</name>
    <name type="common">Wild soybean</name>
    <dbReference type="NCBI Taxonomy" id="3848"/>
    <lineage>
        <taxon>Eukaryota</taxon>
        <taxon>Viridiplantae</taxon>
        <taxon>Streptophyta</taxon>
        <taxon>Embryophyta</taxon>
        <taxon>Tracheophyta</taxon>
        <taxon>Spermatophyta</taxon>
        <taxon>Magnoliopsida</taxon>
        <taxon>eudicotyledons</taxon>
        <taxon>Gunneridae</taxon>
        <taxon>Pentapetalae</taxon>
        <taxon>rosids</taxon>
        <taxon>fabids</taxon>
        <taxon>Fabales</taxon>
        <taxon>Fabaceae</taxon>
        <taxon>Papilionoideae</taxon>
        <taxon>50 kb inversion clade</taxon>
        <taxon>NPAAA clade</taxon>
        <taxon>indigoferoid/millettioid clade</taxon>
        <taxon>Phaseoleae</taxon>
        <taxon>Glycine</taxon>
        <taxon>Glycine subgen. Soja</taxon>
    </lineage>
</organism>
<comment type="caution">
    <text evidence="2">The sequence shown here is derived from an EMBL/GenBank/DDBJ whole genome shotgun (WGS) entry which is preliminary data.</text>
</comment>
<proteinExistence type="predicted"/>
<evidence type="ECO:0000313" key="3">
    <source>
        <dbReference type="Proteomes" id="UP000289340"/>
    </source>
</evidence>
<name>A0A445IWK7_GLYSO</name>
<protein>
    <submittedName>
        <fullName evidence="2">Uncharacterized protein</fullName>
    </submittedName>
</protein>
<evidence type="ECO:0000256" key="1">
    <source>
        <dbReference type="SAM" id="MobiDB-lite"/>
    </source>
</evidence>
<feature type="region of interest" description="Disordered" evidence="1">
    <location>
        <begin position="1"/>
        <end position="32"/>
    </location>
</feature>